<comment type="subunit">
    <text evidence="12">Homodimer.</text>
</comment>
<evidence type="ECO:0000256" key="10">
    <source>
        <dbReference type="ARBA" id="ARBA00022958"/>
    </source>
</evidence>
<keyword evidence="7 12" id="KW-0418">Kinase</keyword>
<comment type="similarity">
    <text evidence="1">Belongs to the carbohydrate kinase pfkB family.</text>
</comment>
<feature type="binding site" evidence="12">
    <location>
        <position position="297"/>
    </location>
    <ligand>
        <name>K(+)</name>
        <dbReference type="ChEBI" id="CHEBI:29103"/>
    </ligand>
</feature>
<dbReference type="InterPro" id="IPR011611">
    <property type="entry name" value="PfkB_dom"/>
</dbReference>
<dbReference type="InterPro" id="IPR029056">
    <property type="entry name" value="Ribokinase-like"/>
</dbReference>
<keyword evidence="5 12" id="KW-0479">Metal-binding</keyword>
<evidence type="ECO:0000256" key="9">
    <source>
        <dbReference type="ARBA" id="ARBA00022842"/>
    </source>
</evidence>
<organism evidence="14 15">
    <name type="scientific">Catenulispora yoronensis</name>
    <dbReference type="NCBI Taxonomy" id="450799"/>
    <lineage>
        <taxon>Bacteria</taxon>
        <taxon>Bacillati</taxon>
        <taxon>Actinomycetota</taxon>
        <taxon>Actinomycetes</taxon>
        <taxon>Catenulisporales</taxon>
        <taxon>Catenulisporaceae</taxon>
        <taxon>Catenulispora</taxon>
    </lineage>
</organism>
<accession>A0ABP5GGA9</accession>
<reference evidence="15" key="1">
    <citation type="journal article" date="2019" name="Int. J. Syst. Evol. Microbiol.">
        <title>The Global Catalogue of Microorganisms (GCM) 10K type strain sequencing project: providing services to taxonomists for standard genome sequencing and annotation.</title>
        <authorList>
            <consortium name="The Broad Institute Genomics Platform"/>
            <consortium name="The Broad Institute Genome Sequencing Center for Infectious Disease"/>
            <person name="Wu L."/>
            <person name="Ma J."/>
        </authorList>
    </citation>
    <scope>NUCLEOTIDE SEQUENCE [LARGE SCALE GENOMIC DNA]</scope>
    <source>
        <strain evidence="15">JCM 16014</strain>
    </source>
</reference>
<dbReference type="PANTHER" id="PTHR10584">
    <property type="entry name" value="SUGAR KINASE"/>
    <property type="match status" value="1"/>
</dbReference>
<comment type="similarity">
    <text evidence="12">Belongs to the carbohydrate kinase PfkB family. Ribokinase subfamily.</text>
</comment>
<keyword evidence="4 12" id="KW-0808">Transferase</keyword>
<keyword evidence="8 12" id="KW-0067">ATP-binding</keyword>
<evidence type="ECO:0000256" key="5">
    <source>
        <dbReference type="ARBA" id="ARBA00022723"/>
    </source>
</evidence>
<dbReference type="CDD" id="cd01174">
    <property type="entry name" value="ribokinase"/>
    <property type="match status" value="1"/>
</dbReference>
<dbReference type="EC" id="2.7.1.15" evidence="2 12"/>
<keyword evidence="10 12" id="KW-0630">Potassium</keyword>
<evidence type="ECO:0000256" key="8">
    <source>
        <dbReference type="ARBA" id="ARBA00022840"/>
    </source>
</evidence>
<keyword evidence="9 12" id="KW-0460">Magnesium</keyword>
<evidence type="ECO:0000256" key="2">
    <source>
        <dbReference type="ARBA" id="ARBA00012035"/>
    </source>
</evidence>
<dbReference type="Proteomes" id="UP001500751">
    <property type="component" value="Unassembled WGS sequence"/>
</dbReference>
<feature type="binding site" evidence="12">
    <location>
        <begin position="40"/>
        <end position="44"/>
    </location>
    <ligand>
        <name>substrate</name>
    </ligand>
</feature>
<dbReference type="InterPro" id="IPR002139">
    <property type="entry name" value="Ribo/fructo_kinase"/>
</dbReference>
<dbReference type="PROSITE" id="PS00583">
    <property type="entry name" value="PFKB_KINASES_1"/>
    <property type="match status" value="1"/>
</dbReference>
<dbReference type="PANTHER" id="PTHR10584:SF166">
    <property type="entry name" value="RIBOKINASE"/>
    <property type="match status" value="1"/>
</dbReference>
<dbReference type="InterPro" id="IPR002173">
    <property type="entry name" value="Carboh/pur_kinase_PfkB_CS"/>
</dbReference>
<evidence type="ECO:0000256" key="3">
    <source>
        <dbReference type="ARBA" id="ARBA00016943"/>
    </source>
</evidence>
<feature type="binding site" evidence="12">
    <location>
        <position position="262"/>
    </location>
    <ligand>
        <name>substrate</name>
    </ligand>
</feature>
<evidence type="ECO:0000256" key="4">
    <source>
        <dbReference type="ARBA" id="ARBA00022679"/>
    </source>
</evidence>
<comment type="caution">
    <text evidence="14">The sequence shown here is derived from an EMBL/GenBank/DDBJ whole genome shotgun (WGS) entry which is preliminary data.</text>
</comment>
<dbReference type="PRINTS" id="PR00990">
    <property type="entry name" value="RIBOKINASE"/>
</dbReference>
<name>A0ABP5GGA9_9ACTN</name>
<comment type="pathway">
    <text evidence="12">Carbohydrate metabolism; D-ribose degradation; D-ribose 5-phosphate from beta-D-ribopyranose: step 2/2.</text>
</comment>
<keyword evidence="12" id="KW-0963">Cytoplasm</keyword>
<evidence type="ECO:0000256" key="1">
    <source>
        <dbReference type="ARBA" id="ARBA00005380"/>
    </source>
</evidence>
<evidence type="ECO:0000256" key="11">
    <source>
        <dbReference type="ARBA" id="ARBA00023277"/>
    </source>
</evidence>
<evidence type="ECO:0000259" key="13">
    <source>
        <dbReference type="Pfam" id="PF00294"/>
    </source>
</evidence>
<feature type="binding site" evidence="12">
    <location>
        <begin position="230"/>
        <end position="235"/>
    </location>
    <ligand>
        <name>ATP</name>
        <dbReference type="ChEBI" id="CHEBI:30616"/>
    </ligand>
</feature>
<evidence type="ECO:0000313" key="14">
    <source>
        <dbReference type="EMBL" id="GAA2045485.1"/>
    </source>
</evidence>
<comment type="cofactor">
    <cofactor evidence="12">
        <name>Mg(2+)</name>
        <dbReference type="ChEBI" id="CHEBI:18420"/>
    </cofactor>
    <text evidence="12">Requires a divalent cation, most likely magnesium in vivo, as an electrophilic catalyst to aid phosphoryl group transfer. It is the chelate of the metal and the nucleotide that is the actual substrate.</text>
</comment>
<evidence type="ECO:0000313" key="15">
    <source>
        <dbReference type="Proteomes" id="UP001500751"/>
    </source>
</evidence>
<feature type="binding site" evidence="12">
    <location>
        <position position="201"/>
    </location>
    <ligand>
        <name>ATP</name>
        <dbReference type="ChEBI" id="CHEBI:30616"/>
    </ligand>
</feature>
<sequence>METTIAVIGGLNMDLSVRVARLPAPGETVTGAEAVRGSGGKGGNQAVAVARLGGRARMIGMLGDDPFGAELRRNLEAEGVDVGRVGTAATATTGMALIVVQGDGENTITLSPGANAVLTAADVGGTADSGGSAGSADSADSAGFSDSADPADVLLMNLEVPFEAVLAAARGTRALRVLNAAPIPDQDISELLRVVDVLVVNETEAAALLGREVRDPRELLPLGPRTAVLTLGAGGATAATAEGTWSTDAFAVEVVDAVGAGDAFCAALAVGLGSGAGIETALRRACAAGALATTRAGAQPALPTRTEVDQLLSR</sequence>
<comment type="caution">
    <text evidence="12">Lacks conserved residue(s) required for the propagation of feature annotation.</text>
</comment>
<dbReference type="Pfam" id="PF00294">
    <property type="entry name" value="PfkB"/>
    <property type="match status" value="1"/>
</dbReference>
<feature type="active site" description="Proton acceptor" evidence="12">
    <location>
        <position position="262"/>
    </location>
</feature>
<comment type="function">
    <text evidence="12">Catalyzes the phosphorylation of ribose at O-5 in a reaction requiring ATP and magnesium. The resulting D-ribose-5-phosphate can then be used either for sythesis of nucleotides, histidine, and tryptophan, or as a component of the pentose phosphate pathway.</text>
</comment>
<comment type="activity regulation">
    <text evidence="12">Activated by a monovalent cation that binds near, but not in, the active site. The most likely occupant of the site in vivo is potassium. Ion binding induces a conformational change that may alter substrate affinity.</text>
</comment>
<feature type="binding site" evidence="12">
    <location>
        <begin position="12"/>
        <end position="14"/>
    </location>
    <ligand>
        <name>substrate</name>
    </ligand>
</feature>
<dbReference type="RefSeq" id="WP_344668729.1">
    <property type="nucleotide sequence ID" value="NZ_BAAAQN010000039.1"/>
</dbReference>
<feature type="binding site" evidence="12">
    <location>
        <position position="258"/>
    </location>
    <ligand>
        <name>K(+)</name>
        <dbReference type="ChEBI" id="CHEBI:29103"/>
    </ligand>
</feature>
<keyword evidence="11 12" id="KW-0119">Carbohydrate metabolism</keyword>
<feature type="binding site" evidence="12">
    <location>
        <position position="292"/>
    </location>
    <ligand>
        <name>K(+)</name>
        <dbReference type="ChEBI" id="CHEBI:29103"/>
    </ligand>
</feature>
<feature type="binding site" evidence="12">
    <location>
        <position position="295"/>
    </location>
    <ligand>
        <name>K(+)</name>
        <dbReference type="ChEBI" id="CHEBI:29103"/>
    </ligand>
</feature>
<dbReference type="SUPFAM" id="SSF53613">
    <property type="entry name" value="Ribokinase-like"/>
    <property type="match status" value="1"/>
</dbReference>
<proteinExistence type="inferred from homology"/>
<dbReference type="EMBL" id="BAAAQN010000039">
    <property type="protein sequence ID" value="GAA2045485.1"/>
    <property type="molecule type" value="Genomic_DNA"/>
</dbReference>
<evidence type="ECO:0000256" key="7">
    <source>
        <dbReference type="ARBA" id="ARBA00022777"/>
    </source>
</evidence>
<evidence type="ECO:0000256" key="12">
    <source>
        <dbReference type="HAMAP-Rule" id="MF_01987"/>
    </source>
</evidence>
<feature type="domain" description="Carbohydrate kinase PfkB" evidence="13">
    <location>
        <begin position="3"/>
        <end position="305"/>
    </location>
</feature>
<protein>
    <recommendedName>
        <fullName evidence="3 12">Ribokinase</fullName>
        <shortName evidence="12">RK</shortName>
        <ecNumber evidence="2 12">2.7.1.15</ecNumber>
    </recommendedName>
</protein>
<dbReference type="HAMAP" id="MF_01987">
    <property type="entry name" value="Ribokinase"/>
    <property type="match status" value="1"/>
</dbReference>
<feature type="binding site" evidence="12">
    <location>
        <position position="159"/>
    </location>
    <ligand>
        <name>substrate</name>
    </ligand>
</feature>
<gene>
    <name evidence="12 14" type="primary">rbsK</name>
    <name evidence="14" type="ORF">GCM10009839_56830</name>
</gene>
<dbReference type="InterPro" id="IPR011877">
    <property type="entry name" value="Ribokinase"/>
</dbReference>
<feature type="binding site" evidence="12">
    <location>
        <begin position="261"/>
        <end position="262"/>
    </location>
    <ligand>
        <name>ATP</name>
        <dbReference type="ChEBI" id="CHEBI:30616"/>
    </ligand>
</feature>
<feature type="binding site" evidence="12">
    <location>
        <position position="256"/>
    </location>
    <ligand>
        <name>K(+)</name>
        <dbReference type="ChEBI" id="CHEBI:29103"/>
    </ligand>
</feature>
<keyword evidence="6 12" id="KW-0547">Nucleotide-binding</keyword>
<comment type="catalytic activity">
    <reaction evidence="12">
        <text>D-ribose + ATP = D-ribose 5-phosphate + ADP + H(+)</text>
        <dbReference type="Rhea" id="RHEA:13697"/>
        <dbReference type="ChEBI" id="CHEBI:15378"/>
        <dbReference type="ChEBI" id="CHEBI:30616"/>
        <dbReference type="ChEBI" id="CHEBI:47013"/>
        <dbReference type="ChEBI" id="CHEBI:78346"/>
        <dbReference type="ChEBI" id="CHEBI:456216"/>
        <dbReference type="EC" id="2.7.1.15"/>
    </reaction>
</comment>
<evidence type="ECO:0000256" key="6">
    <source>
        <dbReference type="ARBA" id="ARBA00022741"/>
    </source>
</evidence>
<comment type="subcellular location">
    <subcellularLocation>
        <location evidence="12">Cytoplasm</location>
    </subcellularLocation>
</comment>
<dbReference type="Gene3D" id="3.40.1190.20">
    <property type="match status" value="1"/>
</dbReference>
<keyword evidence="15" id="KW-1185">Reference proteome</keyword>